<evidence type="ECO:0000256" key="1">
    <source>
        <dbReference type="ARBA" id="ARBA00004651"/>
    </source>
</evidence>
<dbReference type="InterPro" id="IPR051907">
    <property type="entry name" value="DoxX-like_oxidoreductase"/>
</dbReference>
<dbReference type="GO" id="GO:0005886">
    <property type="term" value="C:plasma membrane"/>
    <property type="evidence" value="ECO:0007669"/>
    <property type="project" value="UniProtKB-SubCell"/>
</dbReference>
<feature type="transmembrane region" description="Helical" evidence="8">
    <location>
        <begin position="131"/>
        <end position="152"/>
    </location>
</feature>
<dbReference type="AlphaFoldDB" id="A0A516NPY8"/>
<evidence type="ECO:0000256" key="3">
    <source>
        <dbReference type="ARBA" id="ARBA00022475"/>
    </source>
</evidence>
<dbReference type="KEGG" id="nod:FOH10_21890"/>
<accession>A0A516NPY8</accession>
<keyword evidence="5 8" id="KW-1133">Transmembrane helix</keyword>
<keyword evidence="3" id="KW-1003">Cell membrane</keyword>
<evidence type="ECO:0000313" key="10">
    <source>
        <dbReference type="Proteomes" id="UP000317039"/>
    </source>
</evidence>
<sequence length="305" mass="31407">MTDKPNDPSTAAGQPEPEPAQRPGTPVRSPFDSPTEQIDTAGPNLTKEIPRTDEDLGLDPDVPTRAQVESGDTTPIAADAPAPGVAAPGVAAPEVPAPGADAPSYAFASIPPAPTSPENGRLRRRDDRRGTLDLGLLLLRLVVGGTFIYHGLQKLTGWFHGPGLEGTRDMLEQGGWDQADIGAAFLIVGELGGGILLVLGLGTPLAAGAVLAVILDAWLWKQGMIPGFQYKAAASAVELETVLAGAAAVIILTGPGRLSLDRNRGWATRPFLGSVAALVAAIAAAIGTWLWLHGGNPLTGVGPFD</sequence>
<comment type="subcellular location">
    <subcellularLocation>
        <location evidence="1">Cell membrane</location>
        <topology evidence="1">Multi-pass membrane protein</topology>
    </subcellularLocation>
</comment>
<feature type="transmembrane region" description="Helical" evidence="8">
    <location>
        <begin position="195"/>
        <end position="220"/>
    </location>
</feature>
<gene>
    <name evidence="9" type="ORF">FOH10_21890</name>
</gene>
<dbReference type="GeneID" id="80335013"/>
<dbReference type="EMBL" id="CP041695">
    <property type="protein sequence ID" value="QDP80971.1"/>
    <property type="molecule type" value="Genomic_DNA"/>
</dbReference>
<evidence type="ECO:0000313" key="9">
    <source>
        <dbReference type="EMBL" id="QDP80971.1"/>
    </source>
</evidence>
<dbReference type="PANTHER" id="PTHR33452:SF1">
    <property type="entry name" value="INNER MEMBRANE PROTEIN YPHA-RELATED"/>
    <property type="match status" value="1"/>
</dbReference>
<organism evidence="9 10">
    <name type="scientific">Nocardia otitidiscaviarum</name>
    <dbReference type="NCBI Taxonomy" id="1823"/>
    <lineage>
        <taxon>Bacteria</taxon>
        <taxon>Bacillati</taxon>
        <taxon>Actinomycetota</taxon>
        <taxon>Actinomycetes</taxon>
        <taxon>Mycobacteriales</taxon>
        <taxon>Nocardiaceae</taxon>
        <taxon>Nocardia</taxon>
    </lineage>
</organism>
<evidence type="ECO:0000256" key="5">
    <source>
        <dbReference type="ARBA" id="ARBA00022989"/>
    </source>
</evidence>
<dbReference type="Proteomes" id="UP000317039">
    <property type="component" value="Chromosome"/>
</dbReference>
<dbReference type="InterPro" id="IPR032808">
    <property type="entry name" value="DoxX"/>
</dbReference>
<name>A0A516NPY8_9NOCA</name>
<evidence type="ECO:0000256" key="6">
    <source>
        <dbReference type="ARBA" id="ARBA00023136"/>
    </source>
</evidence>
<dbReference type="Pfam" id="PF07681">
    <property type="entry name" value="DoxX"/>
    <property type="match status" value="1"/>
</dbReference>
<feature type="transmembrane region" description="Helical" evidence="8">
    <location>
        <begin position="271"/>
        <end position="292"/>
    </location>
</feature>
<evidence type="ECO:0000256" key="7">
    <source>
        <dbReference type="SAM" id="MobiDB-lite"/>
    </source>
</evidence>
<proteinExistence type="inferred from homology"/>
<feature type="region of interest" description="Disordered" evidence="7">
    <location>
        <begin position="1"/>
        <end position="126"/>
    </location>
</feature>
<feature type="compositionally biased region" description="Low complexity" evidence="7">
    <location>
        <begin position="72"/>
        <end position="103"/>
    </location>
</feature>
<keyword evidence="6 8" id="KW-0472">Membrane</keyword>
<dbReference type="RefSeq" id="WP_143982135.1">
    <property type="nucleotide sequence ID" value="NZ_CP041695.1"/>
</dbReference>
<reference evidence="9 10" key="1">
    <citation type="submission" date="2019-07" db="EMBL/GenBank/DDBJ databases">
        <title>Complete Genome Sequence and Methylome Analysis of Nocardia otitidis-caviarum NEB252.</title>
        <authorList>
            <person name="Fomenkov A."/>
            <person name="Anton B.P."/>
            <person name="Vincze T."/>
            <person name="Roberts R.J."/>
        </authorList>
    </citation>
    <scope>NUCLEOTIDE SEQUENCE [LARGE SCALE GENOMIC DNA]</scope>
    <source>
        <strain evidence="9 10">NEB252</strain>
    </source>
</reference>
<evidence type="ECO:0000256" key="4">
    <source>
        <dbReference type="ARBA" id="ARBA00022692"/>
    </source>
</evidence>
<evidence type="ECO:0000256" key="2">
    <source>
        <dbReference type="ARBA" id="ARBA00006679"/>
    </source>
</evidence>
<dbReference type="PANTHER" id="PTHR33452">
    <property type="entry name" value="OXIDOREDUCTASE CATD-RELATED"/>
    <property type="match status" value="1"/>
</dbReference>
<keyword evidence="4 8" id="KW-0812">Transmembrane</keyword>
<protein>
    <submittedName>
        <fullName evidence="9">DoxX family membrane protein</fullName>
    </submittedName>
</protein>
<comment type="similarity">
    <text evidence="2">Belongs to the DoxX family.</text>
</comment>
<evidence type="ECO:0000256" key="8">
    <source>
        <dbReference type="SAM" id="Phobius"/>
    </source>
</evidence>